<dbReference type="SUPFAM" id="SSF56801">
    <property type="entry name" value="Acetyl-CoA synthetase-like"/>
    <property type="match status" value="1"/>
</dbReference>
<evidence type="ECO:0000259" key="4">
    <source>
        <dbReference type="PROSITE" id="PS50075"/>
    </source>
</evidence>
<dbReference type="CDD" id="cd05930">
    <property type="entry name" value="A_NRPS"/>
    <property type="match status" value="1"/>
</dbReference>
<dbReference type="Gene3D" id="3.40.50.12780">
    <property type="entry name" value="N-terminal domain of ligase-like"/>
    <property type="match status" value="1"/>
</dbReference>
<feature type="domain" description="Carrier" evidence="4">
    <location>
        <begin position="1059"/>
        <end position="1134"/>
    </location>
</feature>
<dbReference type="NCBIfam" id="TIGR01681">
    <property type="entry name" value="HAD-SF-IIIC"/>
    <property type="match status" value="1"/>
</dbReference>
<dbReference type="InterPro" id="IPR009081">
    <property type="entry name" value="PP-bd_ACP"/>
</dbReference>
<dbReference type="InterPro" id="IPR029058">
    <property type="entry name" value="AB_hydrolase_fold"/>
</dbReference>
<gene>
    <name evidence="5" type="ORF">HELGO_WM10509</name>
</gene>
<dbReference type="Gene3D" id="1.10.287.490">
    <property type="entry name" value="Helix hairpin bin"/>
    <property type="match status" value="1"/>
</dbReference>
<dbReference type="SUPFAM" id="SSF53474">
    <property type="entry name" value="alpha/beta-Hydrolases"/>
    <property type="match status" value="1"/>
</dbReference>
<accession>A0A6S6SAF1</accession>
<dbReference type="Gene3D" id="3.30.559.10">
    <property type="entry name" value="Chloramphenicol acetyltransferase-like domain"/>
    <property type="match status" value="2"/>
</dbReference>
<dbReference type="InterPro" id="IPR010037">
    <property type="entry name" value="FkbH_domain"/>
</dbReference>
<dbReference type="CDD" id="cd19543">
    <property type="entry name" value="DCL_NRPS"/>
    <property type="match status" value="1"/>
</dbReference>
<reference evidence="5" key="1">
    <citation type="submission" date="2020-01" db="EMBL/GenBank/DDBJ databases">
        <authorList>
            <person name="Meier V. D."/>
            <person name="Meier V D."/>
        </authorList>
    </citation>
    <scope>NUCLEOTIDE SEQUENCE</scope>
    <source>
        <strain evidence="5">HLG_WM_MAG_05</strain>
    </source>
</reference>
<dbReference type="InterPro" id="IPR020845">
    <property type="entry name" value="AMP-binding_CS"/>
</dbReference>
<dbReference type="InterPro" id="IPR042099">
    <property type="entry name" value="ANL_N_sf"/>
</dbReference>
<dbReference type="EMBL" id="CACVAU010000006">
    <property type="protein sequence ID" value="CAA6802074.1"/>
    <property type="molecule type" value="Genomic_DNA"/>
</dbReference>
<dbReference type="Gene3D" id="3.40.50.1000">
    <property type="entry name" value="HAD superfamily/HAD-like"/>
    <property type="match status" value="1"/>
</dbReference>
<evidence type="ECO:0000313" key="5">
    <source>
        <dbReference type="EMBL" id="CAA6802074.1"/>
    </source>
</evidence>
<dbReference type="GO" id="GO:0003824">
    <property type="term" value="F:catalytic activity"/>
    <property type="evidence" value="ECO:0007669"/>
    <property type="project" value="InterPro"/>
</dbReference>
<dbReference type="InterPro" id="IPR023213">
    <property type="entry name" value="CAT-like_dom_sf"/>
</dbReference>
<dbReference type="SUPFAM" id="SSF47336">
    <property type="entry name" value="ACP-like"/>
    <property type="match status" value="2"/>
</dbReference>
<dbReference type="PANTHER" id="PTHR45527">
    <property type="entry name" value="NONRIBOSOMAL PEPTIDE SYNTHETASE"/>
    <property type="match status" value="1"/>
</dbReference>
<dbReference type="Gene3D" id="3.30.559.30">
    <property type="entry name" value="Nonribosomal peptide synthetase, condensation domain"/>
    <property type="match status" value="2"/>
</dbReference>
<dbReference type="GO" id="GO:0031177">
    <property type="term" value="F:phosphopantetheine binding"/>
    <property type="evidence" value="ECO:0007669"/>
    <property type="project" value="TreeGrafter"/>
</dbReference>
<comment type="cofactor">
    <cofactor evidence="1">
        <name>pantetheine 4'-phosphate</name>
        <dbReference type="ChEBI" id="CHEBI:47942"/>
    </cofactor>
</comment>
<dbReference type="NCBIfam" id="TIGR01686">
    <property type="entry name" value="FkbH"/>
    <property type="match status" value="1"/>
</dbReference>
<dbReference type="NCBIfam" id="TIGR01733">
    <property type="entry name" value="AA-adenyl-dom"/>
    <property type="match status" value="1"/>
</dbReference>
<name>A0A6S6SAF1_9BACT</name>
<dbReference type="PROSITE" id="PS00012">
    <property type="entry name" value="PHOSPHOPANTETHEINE"/>
    <property type="match status" value="2"/>
</dbReference>
<dbReference type="Pfam" id="PF00668">
    <property type="entry name" value="Condensation"/>
    <property type="match status" value="2"/>
</dbReference>
<dbReference type="GO" id="GO:0043041">
    <property type="term" value="P:amino acid activation for nonribosomal peptide biosynthetic process"/>
    <property type="evidence" value="ECO:0007669"/>
    <property type="project" value="TreeGrafter"/>
</dbReference>
<evidence type="ECO:0000256" key="2">
    <source>
        <dbReference type="ARBA" id="ARBA00022450"/>
    </source>
</evidence>
<dbReference type="GO" id="GO:0044550">
    <property type="term" value="P:secondary metabolite biosynthetic process"/>
    <property type="evidence" value="ECO:0007669"/>
    <property type="project" value="TreeGrafter"/>
</dbReference>
<dbReference type="Pfam" id="PF00550">
    <property type="entry name" value="PP-binding"/>
    <property type="match status" value="2"/>
</dbReference>
<dbReference type="Gene3D" id="3.40.50.1820">
    <property type="entry name" value="alpha/beta hydrolase"/>
    <property type="match status" value="1"/>
</dbReference>
<dbReference type="Gene3D" id="1.10.1200.10">
    <property type="entry name" value="ACP-like"/>
    <property type="match status" value="2"/>
</dbReference>
<dbReference type="InterPro" id="IPR006162">
    <property type="entry name" value="Ppantetheine_attach_site"/>
</dbReference>
<organism evidence="5">
    <name type="scientific">uncultured Sulfurovum sp</name>
    <dbReference type="NCBI Taxonomy" id="269237"/>
    <lineage>
        <taxon>Bacteria</taxon>
        <taxon>Pseudomonadati</taxon>
        <taxon>Campylobacterota</taxon>
        <taxon>Epsilonproteobacteria</taxon>
        <taxon>Campylobacterales</taxon>
        <taxon>Sulfurovaceae</taxon>
        <taxon>Sulfurovum</taxon>
        <taxon>environmental samples</taxon>
    </lineage>
</organism>
<dbReference type="InterPro" id="IPR001242">
    <property type="entry name" value="Condensation_dom"/>
</dbReference>
<feature type="domain" description="Carrier" evidence="4">
    <location>
        <begin position="2064"/>
        <end position="2138"/>
    </location>
</feature>
<protein>
    <recommendedName>
        <fullName evidence="4">Carrier domain-containing protein</fullName>
    </recommendedName>
</protein>
<dbReference type="PROSITE" id="PS00455">
    <property type="entry name" value="AMP_BINDING"/>
    <property type="match status" value="1"/>
</dbReference>
<dbReference type="Gene3D" id="3.30.300.30">
    <property type="match status" value="1"/>
</dbReference>
<dbReference type="GO" id="GO:0005737">
    <property type="term" value="C:cytoplasm"/>
    <property type="evidence" value="ECO:0007669"/>
    <property type="project" value="TreeGrafter"/>
</dbReference>
<keyword evidence="3" id="KW-0597">Phosphoprotein</keyword>
<dbReference type="Pfam" id="PF00501">
    <property type="entry name" value="AMP-binding"/>
    <property type="match status" value="1"/>
</dbReference>
<proteinExistence type="predicted"/>
<dbReference type="PROSITE" id="PS50075">
    <property type="entry name" value="CARRIER"/>
    <property type="match status" value="2"/>
</dbReference>
<dbReference type="InterPro" id="IPR010071">
    <property type="entry name" value="AA_adenyl_dom"/>
</dbReference>
<keyword evidence="2" id="KW-0596">Phosphopantetheine</keyword>
<dbReference type="InterPro" id="IPR010033">
    <property type="entry name" value="HAD_SF_ppase_IIIC"/>
</dbReference>
<sequence>MLGRLQMVKNIYALTPLQEGMLFHSLNREENTPYFEQMIFEIEGRFNQKIFEQSWNVIVERHDTFRTIFVHKNTQDPKQVVLKEGKVEFFYDDLSFDSKSEDRLNDFIKKDKDRYFNLAKKTPLRVNVFKLTNNLYKVILDFHHILMDGWSGGIVFEELFSIYNDIQHNRKPQLSAVKPYNLYIQWLNEQNKVETKEFWNKYLLGYEKEAIIPKTSQVSGYKLAKSILSIDQEMSKKVNHLVQEHGLTLNTFMQTVWGLLLAQMNKRRDVVFAATVSGRVDEIDGIERMVGLFINAIPIRIKFSSDNTFLELLKKVMDESLEAQKHHYYSLAEIQNATPLKDGLIQQLMVFENYPSSNVHNSDIGFDVKNLDVFNQTNYDFDITIMPHETIDVIFKYNTLVYNEELISSINNIFITTIKEIVDSPNKKIAIETKSKDVFISSTFTAEPIEQSLALWSKKFGLELDISFSGYNQVLQNLIDQDSLLYRDKGLNLLLIRFEDVLRFLHLETLEEQIKEVDKYHDDICALLENNIFKIPTFILIFKPKSNDLDAYLLSLYEKFYLKINNLANVYPLDLKDLKELYQIEKSFDRQQDKVGHIPFTDDYFSALGTYVSRQIYSFYYPHFKVIALDCDNTIWGGVVGEDGALGVKITGGFLALQKFILKKQEEGFLIVLNSKNNANDVWEVFEKNPKMLLKKEHIVNFKINWQTKSQNLKEMAKELNLGLSSFVFLDDNPLEVSEVIQNAPEVLAIPLPKSVESFELFLEHIWAFDKLKVTQEDKNRTKMYIAENYRTQTSKKLSMDDFLASLELKIYMNKMFKSQLSRTAQLTNRTNQFNTSTIRRTNSEIESLLKDKNNLCWTINVEDKFGDYGLIGVVISKIVDKRLVIDTFLMSCRVLGRGVELSILSGLKKYAQSNNLETLEIPFYPTAKNQPALDFIHNNHFKPIQAQKKLADSQCYQLEINALLDEPSFVEFLFDKDESIFDNDLVVERRTEVVVEEEHGYHAQNDFKFDFLESVSETNREKLLHLNFYEPLKFHKAIDTLKLLHKLENRVLTSKFIPAKSESEIKLERIYKELLLLKKVGLNDCFFALGGHSLTATRLLSRVYQSFKVELSMQDIFSNTTIKKLLLIIEKKDKKLLDDIPVAKIMDNYPLSNAQKRVWLVDKMGGGIAYNMPIVLNLKGALDILKFNSVLNKIIQRHEILRTKFILLNEEPRQEIVSTLEISLELIETDIESAKEEIEEDIYKVFNLEEVPLFRVKLYRVSEDNYVFYFNTHHIISDGWSLGVIADEINSFYHHKAVSTLKIQYKDYSIWQNEMLNSTAMKETRRYWQHKLHNNLEPLELPLDFSRSKTQTFNGDTLKIDLSNFLGKLEVFNQKETTTLFMFLTAIIKMVLAKYADKNDVVLGFPISGRDKVSLENQIGFYANTLVLRDEIDFDNDFYTLIKQIKKTLLEAYKHQNYPFEKLVNELSIPRDMARSPLFDYVITFNNEEHHLDLGEIEVSNFDFDFKMAQFDMSFNFATFDNQLTLGLNYNSDLFKSSTIERILKHTKTLIQNVLMRPTKPLKHMTLLESNIEKVSTDLLISDSIIDLFEVQVKEMPTNNAINFYNKNLNYKELDELSNRVANYLKEVGAIQRGEVVSFLLDRSELSVISLLAILKVGATFLPLSTTLPKERIKYIIKDSKSKFNLTKENIGTAMMYENSKRLKIPRDLNSLAYIIYTSGTTGNPKGVTVSEKSLLNLCHWYIKDFSINAQTKALLMIPTSFDASIKNILAPLFVGGTVVISKEQFDAFDIENIIETQNVSLVNCVPSAFKAILDVAKDYESLKSIQHLAFGGESLDIASFRAFYLNSNIQLFNIYGPTEACDISAVYEVQEEDLYRKNMPIGKAIENVQLYVLDRFNMVTPIGVRGELVIAGLGLSEGYMNNSVLTNKSFVNHDTLGRIYKTGDVARQLESADIEYIGRDDDQIKIRGNRIELKEIEYKILEIKALESVVVLVKNKTLSAYIKPSKKVKIKVIREHLQNTLPSYMIPVEFIKIKTVPLTPNGKIDTKFLLNIKGKSKKESKKSLTKIEKHLVKIFNEVLNKQISIRDNFFDIGGDSLSAVKVISRVNNLFGSTLKLSTLFEHQTIEYLAQNIDQSIIENKHYKIFNEEQENAIFIFPSLLDAIDYSIVASKIAKHLSMYKVYALDFITGDNRIKDYVTLIDSLEKNFIVLGYSSGGNLAFEVINQLQKKPKKLILVDSWRIKKFNSVDKKIFDKELMRNIKIKKYLKMLNKTQNTKKDNIEIDLIKAKKNKKSNGNKYLDQKWKFLTKKSFKKHQGFGTHFDMFKDDFITENCNLIKKILEDE</sequence>
<dbReference type="InterPro" id="IPR000873">
    <property type="entry name" value="AMP-dep_synth/lig_dom"/>
</dbReference>
<dbReference type="PANTHER" id="PTHR45527:SF1">
    <property type="entry name" value="FATTY ACID SYNTHASE"/>
    <property type="match status" value="1"/>
</dbReference>
<dbReference type="InterPro" id="IPR036736">
    <property type="entry name" value="ACP-like_sf"/>
</dbReference>
<evidence type="ECO:0000256" key="3">
    <source>
        <dbReference type="ARBA" id="ARBA00022553"/>
    </source>
</evidence>
<dbReference type="CDD" id="cd19531">
    <property type="entry name" value="LCL_NRPS-like"/>
    <property type="match status" value="1"/>
</dbReference>
<dbReference type="SUPFAM" id="SSF52777">
    <property type="entry name" value="CoA-dependent acyltransferases"/>
    <property type="match status" value="4"/>
</dbReference>
<dbReference type="InterPro" id="IPR023214">
    <property type="entry name" value="HAD_sf"/>
</dbReference>
<evidence type="ECO:0000256" key="1">
    <source>
        <dbReference type="ARBA" id="ARBA00001957"/>
    </source>
</evidence>
<dbReference type="InterPro" id="IPR045851">
    <property type="entry name" value="AMP-bd_C_sf"/>
</dbReference>